<reference evidence="2 3" key="1">
    <citation type="journal article" date="2019" name="Front. Microbiol.">
        <title>Thermoanaerosceptrum fracticalcis gen. nov. sp. nov., a Novel Fumarate-Fermenting Microorganism From a Deep Fractured Carbonate Aquifer of the US Great Basin.</title>
        <authorList>
            <person name="Hamilton-Brehm S.D."/>
            <person name="Stewart L.E."/>
            <person name="Zavarin M."/>
            <person name="Caldwell M."/>
            <person name="Lawson P.A."/>
            <person name="Onstott T.C."/>
            <person name="Grzymski J."/>
            <person name="Neveux I."/>
            <person name="Lollar B.S."/>
            <person name="Russell C.E."/>
            <person name="Moser D.P."/>
        </authorList>
    </citation>
    <scope>NUCLEOTIDE SEQUENCE [LARGE SCALE GENOMIC DNA]</scope>
    <source>
        <strain evidence="2 3">DRI-13</strain>
    </source>
</reference>
<dbReference type="PANTHER" id="PTHR13754">
    <property type="entry name" value="METALLO-BETA-LACTAMASE SUPERFAMILY PROTEIN"/>
    <property type="match status" value="1"/>
</dbReference>
<dbReference type="SUPFAM" id="SSF56281">
    <property type="entry name" value="Metallo-hydrolase/oxidoreductase"/>
    <property type="match status" value="1"/>
</dbReference>
<dbReference type="Pfam" id="PF00753">
    <property type="entry name" value="Lactamase_B"/>
    <property type="match status" value="1"/>
</dbReference>
<dbReference type="InterPro" id="IPR036866">
    <property type="entry name" value="RibonucZ/Hydroxyglut_hydro"/>
</dbReference>
<dbReference type="AlphaFoldDB" id="A0A7G6E2C1"/>
<dbReference type="GO" id="GO:0016787">
    <property type="term" value="F:hydrolase activity"/>
    <property type="evidence" value="ECO:0007669"/>
    <property type="project" value="UniProtKB-KW"/>
</dbReference>
<feature type="domain" description="Metallo-beta-lactamase" evidence="1">
    <location>
        <begin position="30"/>
        <end position="252"/>
    </location>
</feature>
<dbReference type="Proteomes" id="UP000515847">
    <property type="component" value="Chromosome"/>
</dbReference>
<proteinExistence type="predicted"/>
<protein>
    <submittedName>
        <fullName evidence="2">MBL fold metallo-hydrolase</fullName>
    </submittedName>
</protein>
<dbReference type="InterPro" id="IPR052926">
    <property type="entry name" value="Metallo-beta-lactamase_dom"/>
</dbReference>
<accession>A0A7G6E2C1</accession>
<dbReference type="PANTHER" id="PTHR13754:SF13">
    <property type="entry name" value="METALLO-BETA-LACTAMASE SUPERFAMILY PROTEIN (AFU_ORTHOLOGUE AFUA_3G07630)"/>
    <property type="match status" value="1"/>
</dbReference>
<evidence type="ECO:0000313" key="3">
    <source>
        <dbReference type="Proteomes" id="UP000515847"/>
    </source>
</evidence>
<sequence>MEWREKMVDNLIVQILADNKAGGKGLLAEHGLSLLVECDGEQLLFDTGQGLVLNHNAAKLNIDLAQIKKVALSHGHYDHTGGLLSLLKGGCHPVVYAHPDVFITRYVREKEVMRDCGLPFSQKELEEQGASFTFSRGPTELYPGVILSGEIPRLSPVEYPNFLVPGKEEWLKDSLADDQFILVLTKQGPVLILGCTHAGLANTLAYAQRLAGGQRIFAVLGGMHLAEAKPAVIENNINIIRESGIEYVIPLHCTGFHAMSRLYQVFDPKFKEGKVGMKISFSELLCS</sequence>
<dbReference type="CDD" id="cd07713">
    <property type="entry name" value="DHPS-like_MBL-fold"/>
    <property type="match status" value="1"/>
</dbReference>
<dbReference type="SMART" id="SM00849">
    <property type="entry name" value="Lactamase_B"/>
    <property type="match status" value="1"/>
</dbReference>
<evidence type="ECO:0000313" key="2">
    <source>
        <dbReference type="EMBL" id="QNB46225.1"/>
    </source>
</evidence>
<organism evidence="2 3">
    <name type="scientific">Thermanaerosceptrum fracticalcis</name>
    <dbReference type="NCBI Taxonomy" id="1712410"/>
    <lineage>
        <taxon>Bacteria</taxon>
        <taxon>Bacillati</taxon>
        <taxon>Bacillota</taxon>
        <taxon>Clostridia</taxon>
        <taxon>Eubacteriales</taxon>
        <taxon>Peptococcaceae</taxon>
        <taxon>Thermanaerosceptrum</taxon>
    </lineage>
</organism>
<gene>
    <name evidence="2" type="ORF">BR63_07805</name>
</gene>
<dbReference type="EMBL" id="CP045798">
    <property type="protein sequence ID" value="QNB46225.1"/>
    <property type="molecule type" value="Genomic_DNA"/>
</dbReference>
<keyword evidence="3" id="KW-1185">Reference proteome</keyword>
<dbReference type="Gene3D" id="3.60.15.10">
    <property type="entry name" value="Ribonuclease Z/Hydroxyacylglutathione hydrolase-like"/>
    <property type="match status" value="1"/>
</dbReference>
<name>A0A7G6E2C1_THEFR</name>
<dbReference type="InterPro" id="IPR041712">
    <property type="entry name" value="DHPS-like_MBL-fold"/>
</dbReference>
<dbReference type="KEGG" id="tfr:BR63_07805"/>
<keyword evidence="2" id="KW-0378">Hydrolase</keyword>
<dbReference type="GO" id="GO:0016740">
    <property type="term" value="F:transferase activity"/>
    <property type="evidence" value="ECO:0007669"/>
    <property type="project" value="TreeGrafter"/>
</dbReference>
<evidence type="ECO:0000259" key="1">
    <source>
        <dbReference type="SMART" id="SM00849"/>
    </source>
</evidence>
<dbReference type="InterPro" id="IPR001279">
    <property type="entry name" value="Metallo-B-lactamas"/>
</dbReference>